<name>A0ABN8NHF2_9CNID</name>
<organism evidence="1 2">
    <name type="scientific">Porites lobata</name>
    <dbReference type="NCBI Taxonomy" id="104759"/>
    <lineage>
        <taxon>Eukaryota</taxon>
        <taxon>Metazoa</taxon>
        <taxon>Cnidaria</taxon>
        <taxon>Anthozoa</taxon>
        <taxon>Hexacorallia</taxon>
        <taxon>Scleractinia</taxon>
        <taxon>Fungiina</taxon>
        <taxon>Poritidae</taxon>
        <taxon>Porites</taxon>
    </lineage>
</organism>
<proteinExistence type="predicted"/>
<dbReference type="Proteomes" id="UP001159405">
    <property type="component" value="Unassembled WGS sequence"/>
</dbReference>
<evidence type="ECO:0000313" key="1">
    <source>
        <dbReference type="EMBL" id="CAH3106560.1"/>
    </source>
</evidence>
<sequence>MNIEPLGYTAKSAHVQGVLSGEKPWIGRNEDRVTCTLLMLSLSTHDHVIESSMPFNSFVKEGQPCHTSLDRLTSIQQGLSAFLATNPFAHVTMPDIEEAAKRNFKSLIDLSDNEIEIESE</sequence>
<comment type="caution">
    <text evidence="1">The sequence shown here is derived from an EMBL/GenBank/DDBJ whole genome shotgun (WGS) entry which is preliminary data.</text>
</comment>
<protein>
    <submittedName>
        <fullName evidence="1">Uncharacterized protein</fullName>
    </submittedName>
</protein>
<accession>A0ABN8NHF2</accession>
<evidence type="ECO:0000313" key="2">
    <source>
        <dbReference type="Proteomes" id="UP001159405"/>
    </source>
</evidence>
<gene>
    <name evidence="1" type="ORF">PLOB_00014857</name>
</gene>
<reference evidence="1 2" key="1">
    <citation type="submission" date="2022-05" db="EMBL/GenBank/DDBJ databases">
        <authorList>
            <consortium name="Genoscope - CEA"/>
            <person name="William W."/>
        </authorList>
    </citation>
    <scope>NUCLEOTIDE SEQUENCE [LARGE SCALE GENOMIC DNA]</scope>
</reference>
<keyword evidence="2" id="KW-1185">Reference proteome</keyword>
<dbReference type="EMBL" id="CALNXK010000019">
    <property type="protein sequence ID" value="CAH3106560.1"/>
    <property type="molecule type" value="Genomic_DNA"/>
</dbReference>